<dbReference type="Pfam" id="PF07811">
    <property type="entry name" value="TadE"/>
    <property type="match status" value="1"/>
</dbReference>
<dbReference type="Proteomes" id="UP000182661">
    <property type="component" value="Unassembled WGS sequence"/>
</dbReference>
<evidence type="ECO:0000259" key="2">
    <source>
        <dbReference type="Pfam" id="PF07811"/>
    </source>
</evidence>
<name>A0A657LTZ5_9HYPH</name>
<organism evidence="3 4">
    <name type="scientific">Pararhizobium antarcticum</name>
    <dbReference type="NCBI Taxonomy" id="1798805"/>
    <lineage>
        <taxon>Bacteria</taxon>
        <taxon>Pseudomonadati</taxon>
        <taxon>Pseudomonadota</taxon>
        <taxon>Alphaproteobacteria</taxon>
        <taxon>Hyphomicrobiales</taxon>
        <taxon>Rhizobiaceae</taxon>
        <taxon>Rhizobium/Agrobacterium group</taxon>
        <taxon>Pararhizobium</taxon>
    </lineage>
</organism>
<dbReference type="EMBL" id="LSRP01000100">
    <property type="protein sequence ID" value="OJF94242.1"/>
    <property type="molecule type" value="Genomic_DNA"/>
</dbReference>
<keyword evidence="1" id="KW-0472">Membrane</keyword>
<gene>
    <name evidence="3" type="ORF">AX760_20525</name>
</gene>
<keyword evidence="1" id="KW-0812">Transmembrane</keyword>
<feature type="transmembrane region" description="Helical" evidence="1">
    <location>
        <begin position="21"/>
        <end position="43"/>
    </location>
</feature>
<keyword evidence="4" id="KW-1185">Reference proteome</keyword>
<sequence>MTSNSTRRGKGLFRRFFKERSGASAIEFSLLALPFFVIVFASLETFAAFTGEQLLTSATDTMARKIRTGEITFGQGRPSDKSEAEFRQMFCDEISIIMTCSGDEVNTASKLFIDVRSFANFSDIPASVPRVGNLPSGDLDTSGFKYAPGGPTTINIVRAYYRWSVTTDLVRPYVTNLRPAGSSMPNDYLMVATAAFKSENY</sequence>
<protein>
    <submittedName>
        <fullName evidence="3">Pilus assembly protein TadG</fullName>
    </submittedName>
</protein>
<evidence type="ECO:0000313" key="4">
    <source>
        <dbReference type="Proteomes" id="UP000182661"/>
    </source>
</evidence>
<proteinExistence type="predicted"/>
<dbReference type="InterPro" id="IPR012495">
    <property type="entry name" value="TadE-like_dom"/>
</dbReference>
<reference evidence="3 4" key="1">
    <citation type="submission" date="2016-02" db="EMBL/GenBank/DDBJ databases">
        <title>Genome sequencing of a beta-galactosidase producing bacteria Rhizobium sp. 59.</title>
        <authorList>
            <person name="Wang D."/>
            <person name="Kot W."/>
            <person name="Qin Y."/>
            <person name="Hansen L."/>
            <person name="Naqvi K."/>
            <person name="Rensing C."/>
        </authorList>
    </citation>
    <scope>NUCLEOTIDE SEQUENCE [LARGE SCALE GENOMIC DNA]</scope>
    <source>
        <strain evidence="3 4">59</strain>
    </source>
</reference>
<keyword evidence="1" id="KW-1133">Transmembrane helix</keyword>
<evidence type="ECO:0000313" key="3">
    <source>
        <dbReference type="EMBL" id="OJF94242.1"/>
    </source>
</evidence>
<dbReference type="AlphaFoldDB" id="A0A657LTZ5"/>
<accession>A0A657LTZ5</accession>
<comment type="caution">
    <text evidence="3">The sequence shown here is derived from an EMBL/GenBank/DDBJ whole genome shotgun (WGS) entry which is preliminary data.</text>
</comment>
<evidence type="ECO:0000256" key="1">
    <source>
        <dbReference type="SAM" id="Phobius"/>
    </source>
</evidence>
<feature type="domain" description="TadE-like" evidence="2">
    <location>
        <begin position="22"/>
        <end position="64"/>
    </location>
</feature>